<accession>A0A9W6FQW2</accession>
<keyword evidence="3" id="KW-1185">Reference proteome</keyword>
<keyword evidence="1" id="KW-1133">Transmembrane helix</keyword>
<proteinExistence type="predicted"/>
<feature type="transmembrane region" description="Helical" evidence="1">
    <location>
        <begin position="98"/>
        <end position="119"/>
    </location>
</feature>
<reference evidence="2" key="1">
    <citation type="submission" date="2022-12" db="EMBL/GenBank/DDBJ databases">
        <title>Reference genome sequencing for broad-spectrum identification of bacterial and archaeal isolates by mass spectrometry.</title>
        <authorList>
            <person name="Sekiguchi Y."/>
            <person name="Tourlousse D.M."/>
        </authorList>
    </citation>
    <scope>NUCLEOTIDE SEQUENCE</scope>
    <source>
        <strain evidence="2">ASRB1</strain>
    </source>
</reference>
<name>A0A9W6FQW2_9BACT</name>
<dbReference type="AlphaFoldDB" id="A0A9W6FQW2"/>
<dbReference type="RefSeq" id="WP_281791932.1">
    <property type="nucleotide sequence ID" value="NZ_BSDR01000001.1"/>
</dbReference>
<protein>
    <submittedName>
        <fullName evidence="2">Uncharacterized protein</fullName>
    </submittedName>
</protein>
<dbReference type="Proteomes" id="UP001144372">
    <property type="component" value="Unassembled WGS sequence"/>
</dbReference>
<organism evidence="2 3">
    <name type="scientific">Desulforhabdus amnigena</name>
    <dbReference type="NCBI Taxonomy" id="40218"/>
    <lineage>
        <taxon>Bacteria</taxon>
        <taxon>Pseudomonadati</taxon>
        <taxon>Thermodesulfobacteriota</taxon>
        <taxon>Syntrophobacteria</taxon>
        <taxon>Syntrophobacterales</taxon>
        <taxon>Syntrophobacteraceae</taxon>
        <taxon>Desulforhabdus</taxon>
    </lineage>
</organism>
<sequence>MIAMMVLGAAIGVVFCFLMKKQERNFREKLFSECEVQLKKGNAEKFISNVIEHKDKWIRSIALIRKPFNKQVNLVIETMAVVLALLALVNSLTNFDKLFSTVIQGEVTVAFLSMVLAFIPTEWVLSNAIDKDVTAVLNDLREAVKNNRLKSFLDEAKQNG</sequence>
<keyword evidence="1" id="KW-0812">Transmembrane</keyword>
<feature type="transmembrane region" description="Helical" evidence="1">
    <location>
        <begin position="6"/>
        <end position="22"/>
    </location>
</feature>
<evidence type="ECO:0000313" key="3">
    <source>
        <dbReference type="Proteomes" id="UP001144372"/>
    </source>
</evidence>
<gene>
    <name evidence="2" type="ORF">DAMNIGENAA_03450</name>
</gene>
<evidence type="ECO:0000256" key="1">
    <source>
        <dbReference type="SAM" id="Phobius"/>
    </source>
</evidence>
<feature type="transmembrane region" description="Helical" evidence="1">
    <location>
        <begin position="74"/>
        <end position="92"/>
    </location>
</feature>
<evidence type="ECO:0000313" key="2">
    <source>
        <dbReference type="EMBL" id="GLI32912.1"/>
    </source>
</evidence>
<keyword evidence="1" id="KW-0472">Membrane</keyword>
<comment type="caution">
    <text evidence="2">The sequence shown here is derived from an EMBL/GenBank/DDBJ whole genome shotgun (WGS) entry which is preliminary data.</text>
</comment>
<dbReference type="EMBL" id="BSDR01000001">
    <property type="protein sequence ID" value="GLI32912.1"/>
    <property type="molecule type" value="Genomic_DNA"/>
</dbReference>